<sequence length="80" mass="9237">MSTEEPKWTMVMAKNVRQVVSRTVETLADVPKQEERKLNLRLTGFEAKEGKIENELVQHLNTELLQGQMKLCVKVVVAKW</sequence>
<dbReference type="EMBL" id="OZ023707">
    <property type="protein sequence ID" value="CAK9878535.1"/>
    <property type="molecule type" value="Genomic_DNA"/>
</dbReference>
<gene>
    <name evidence="1" type="ORF">CSSPJE1EN2_LOCUS20321</name>
</gene>
<evidence type="ECO:0000313" key="2">
    <source>
        <dbReference type="Proteomes" id="UP001497522"/>
    </source>
</evidence>
<proteinExistence type="predicted"/>
<keyword evidence="2" id="KW-1185">Reference proteome</keyword>
<evidence type="ECO:0000313" key="1">
    <source>
        <dbReference type="EMBL" id="CAK9878535.1"/>
    </source>
</evidence>
<reference evidence="1" key="1">
    <citation type="submission" date="2024-03" db="EMBL/GenBank/DDBJ databases">
        <authorList>
            <consortium name="ELIXIR-Norway"/>
            <consortium name="Elixir Norway"/>
        </authorList>
    </citation>
    <scope>NUCLEOTIDE SEQUENCE</scope>
</reference>
<name>A0ABP1BR55_9BRYO</name>
<dbReference type="Proteomes" id="UP001497522">
    <property type="component" value="Chromosome 6"/>
</dbReference>
<protein>
    <submittedName>
        <fullName evidence="1">Uncharacterized protein</fullName>
    </submittedName>
</protein>
<accession>A0ABP1BR55</accession>
<organism evidence="1 2">
    <name type="scientific">Sphagnum jensenii</name>
    <dbReference type="NCBI Taxonomy" id="128206"/>
    <lineage>
        <taxon>Eukaryota</taxon>
        <taxon>Viridiplantae</taxon>
        <taxon>Streptophyta</taxon>
        <taxon>Embryophyta</taxon>
        <taxon>Bryophyta</taxon>
        <taxon>Sphagnophytina</taxon>
        <taxon>Sphagnopsida</taxon>
        <taxon>Sphagnales</taxon>
        <taxon>Sphagnaceae</taxon>
        <taxon>Sphagnum</taxon>
    </lineage>
</organism>